<organism evidence="2 3">
    <name type="scientific">Cylicocyclus nassatus</name>
    <name type="common">Nematode worm</name>
    <dbReference type="NCBI Taxonomy" id="53992"/>
    <lineage>
        <taxon>Eukaryota</taxon>
        <taxon>Metazoa</taxon>
        <taxon>Ecdysozoa</taxon>
        <taxon>Nematoda</taxon>
        <taxon>Chromadorea</taxon>
        <taxon>Rhabditida</taxon>
        <taxon>Rhabditina</taxon>
        <taxon>Rhabditomorpha</taxon>
        <taxon>Strongyloidea</taxon>
        <taxon>Strongylidae</taxon>
        <taxon>Cylicocyclus</taxon>
    </lineage>
</organism>
<comment type="caution">
    <text evidence="2">The sequence shown here is derived from an EMBL/GenBank/DDBJ whole genome shotgun (WGS) entry which is preliminary data.</text>
</comment>
<protein>
    <submittedName>
        <fullName evidence="2">Uncharacterized protein</fullName>
    </submittedName>
</protein>
<accession>A0AA36H4P4</accession>
<name>A0AA36H4P4_CYLNA</name>
<dbReference type="AlphaFoldDB" id="A0AA36H4P4"/>
<sequence length="202" mass="21999">MEVNPIDAELEIAIARTAKKTSSYLKAVAKYAIENDLPLCLSSAWSSKAKGLISNSTAELRSDVASCAVCGLDLRNKRCFDVKINASNEVRHIQGVCCGCRQVYECGVEQLPSCSNASQDSESTTDLSSVETTFDENSICAASTPFKRPKAPLLISPKVTSSQDKGKRNRKRRGSALERLLKEDDSEMDRSLSGFLSMVAKH</sequence>
<feature type="region of interest" description="Disordered" evidence="1">
    <location>
        <begin position="153"/>
        <end position="188"/>
    </location>
</feature>
<proteinExistence type="predicted"/>
<gene>
    <name evidence="2" type="ORF">CYNAS_LOCUS16028</name>
</gene>
<dbReference type="Proteomes" id="UP001176961">
    <property type="component" value="Unassembled WGS sequence"/>
</dbReference>
<dbReference type="EMBL" id="CATQJL010000305">
    <property type="protein sequence ID" value="CAJ0604045.1"/>
    <property type="molecule type" value="Genomic_DNA"/>
</dbReference>
<evidence type="ECO:0000313" key="3">
    <source>
        <dbReference type="Proteomes" id="UP001176961"/>
    </source>
</evidence>
<reference evidence="2" key="1">
    <citation type="submission" date="2023-07" db="EMBL/GenBank/DDBJ databases">
        <authorList>
            <consortium name="CYATHOMIX"/>
        </authorList>
    </citation>
    <scope>NUCLEOTIDE SEQUENCE</scope>
    <source>
        <strain evidence="2">N/A</strain>
    </source>
</reference>
<evidence type="ECO:0000313" key="2">
    <source>
        <dbReference type="EMBL" id="CAJ0604045.1"/>
    </source>
</evidence>
<evidence type="ECO:0000256" key="1">
    <source>
        <dbReference type="SAM" id="MobiDB-lite"/>
    </source>
</evidence>
<keyword evidence="3" id="KW-1185">Reference proteome</keyword>